<evidence type="ECO:0000313" key="4">
    <source>
        <dbReference type="Proteomes" id="UP000304912"/>
    </source>
</evidence>
<dbReference type="AlphaFoldDB" id="A0A5B7YCJ8"/>
<dbReference type="InterPro" id="IPR037682">
    <property type="entry name" value="TonB_C"/>
</dbReference>
<organism evidence="3 4">
    <name type="scientific">Salinimonas iocasae</name>
    <dbReference type="NCBI Taxonomy" id="2572577"/>
    <lineage>
        <taxon>Bacteria</taxon>
        <taxon>Pseudomonadati</taxon>
        <taxon>Pseudomonadota</taxon>
        <taxon>Gammaproteobacteria</taxon>
        <taxon>Alteromonadales</taxon>
        <taxon>Alteromonadaceae</taxon>
        <taxon>Alteromonas/Salinimonas group</taxon>
        <taxon>Salinimonas</taxon>
    </lineage>
</organism>
<proteinExistence type="predicted"/>
<name>A0A5B7YCJ8_9ALTE</name>
<feature type="domain" description="TonB C-terminal" evidence="2">
    <location>
        <begin position="84"/>
        <end position="179"/>
    </location>
</feature>
<dbReference type="SUPFAM" id="SSF74653">
    <property type="entry name" value="TolA/TonB C-terminal domain"/>
    <property type="match status" value="1"/>
</dbReference>
<dbReference type="Proteomes" id="UP000304912">
    <property type="component" value="Chromosome"/>
</dbReference>
<gene>
    <name evidence="3" type="ORF">FBQ74_07030</name>
</gene>
<reference evidence="3 4" key="1">
    <citation type="submission" date="2019-04" db="EMBL/GenBank/DDBJ databases">
        <title>Salinimonas iocasae sp. nov., a halophilic bacterium isolated from the outer tube casing of tubeworms in Okinawa Trough.</title>
        <authorList>
            <person name="Zhang H."/>
            <person name="Wang H."/>
            <person name="Li C."/>
        </authorList>
    </citation>
    <scope>NUCLEOTIDE SEQUENCE [LARGE SCALE GENOMIC DNA]</scope>
    <source>
        <strain evidence="3 4">KX18D6</strain>
    </source>
</reference>
<accession>A0A5B7YCJ8</accession>
<dbReference type="GO" id="GO:0055085">
    <property type="term" value="P:transmembrane transport"/>
    <property type="evidence" value="ECO:0007669"/>
    <property type="project" value="InterPro"/>
</dbReference>
<protein>
    <recommendedName>
        <fullName evidence="2">TonB C-terminal domain-containing protein</fullName>
    </recommendedName>
</protein>
<feature type="compositionally biased region" description="Polar residues" evidence="1">
    <location>
        <begin position="63"/>
        <end position="78"/>
    </location>
</feature>
<dbReference type="PROSITE" id="PS52015">
    <property type="entry name" value="TONB_CTD"/>
    <property type="match status" value="1"/>
</dbReference>
<dbReference type="EMBL" id="CP039852">
    <property type="protein sequence ID" value="QCZ93255.1"/>
    <property type="molecule type" value="Genomic_DNA"/>
</dbReference>
<evidence type="ECO:0000256" key="1">
    <source>
        <dbReference type="SAM" id="MobiDB-lite"/>
    </source>
</evidence>
<sequence length="192" mass="20938">MSLLIMQECCGLYLYNVIVITDITNRSQMMVALKLQSSALILSASFMLYAPLTNAQQGAGTTHFQELSSSLDNAQSADSSEDTAPPSPWQRANFHPPLYPKSMALNGIEGCAVYQTTISDKGDVESLSVIRSVPDNLEKAALLQSAELLKWQLPPGSEPAQEVKEFRINFCMADSERAAKARCEQFAALPCS</sequence>
<dbReference type="Gene3D" id="3.30.1150.10">
    <property type="match status" value="1"/>
</dbReference>
<feature type="region of interest" description="Disordered" evidence="1">
    <location>
        <begin position="63"/>
        <end position="92"/>
    </location>
</feature>
<dbReference type="Pfam" id="PF03544">
    <property type="entry name" value="TonB_C"/>
    <property type="match status" value="1"/>
</dbReference>
<dbReference type="KEGG" id="salk:FBQ74_07030"/>
<evidence type="ECO:0000259" key="2">
    <source>
        <dbReference type="PROSITE" id="PS52015"/>
    </source>
</evidence>
<evidence type="ECO:0000313" key="3">
    <source>
        <dbReference type="EMBL" id="QCZ93255.1"/>
    </source>
</evidence>
<dbReference type="OrthoDB" id="6266234at2"/>
<keyword evidence="4" id="KW-1185">Reference proteome</keyword>